<evidence type="ECO:0000256" key="6">
    <source>
        <dbReference type="ARBA" id="ARBA00023136"/>
    </source>
</evidence>
<keyword evidence="4 7" id="KW-0812">Transmembrane</keyword>
<evidence type="ECO:0000256" key="4">
    <source>
        <dbReference type="ARBA" id="ARBA00022692"/>
    </source>
</evidence>
<feature type="transmembrane region" description="Helical" evidence="7">
    <location>
        <begin position="133"/>
        <end position="156"/>
    </location>
</feature>
<feature type="domain" description="Major facilitator superfamily (MFS) profile" evidence="8">
    <location>
        <begin position="9"/>
        <end position="377"/>
    </location>
</feature>
<dbReference type="InterPro" id="IPR036259">
    <property type="entry name" value="MFS_trans_sf"/>
</dbReference>
<dbReference type="Gene3D" id="1.20.1250.20">
    <property type="entry name" value="MFS general substrate transporter like domains"/>
    <property type="match status" value="1"/>
</dbReference>
<feature type="transmembrane region" description="Helical" evidence="7">
    <location>
        <begin position="12"/>
        <end position="32"/>
    </location>
</feature>
<feature type="transmembrane region" description="Helical" evidence="7">
    <location>
        <begin position="236"/>
        <end position="257"/>
    </location>
</feature>
<feature type="transmembrane region" description="Helical" evidence="7">
    <location>
        <begin position="320"/>
        <end position="341"/>
    </location>
</feature>
<gene>
    <name evidence="9" type="ORF">VFDL14_19725</name>
</gene>
<dbReference type="RefSeq" id="WP_032552499.1">
    <property type="nucleotide sequence ID" value="NZ_JFFR01000027.1"/>
</dbReference>
<feature type="transmembrane region" description="Helical" evidence="7">
    <location>
        <begin position="264"/>
        <end position="281"/>
    </location>
</feature>
<evidence type="ECO:0000313" key="10">
    <source>
        <dbReference type="Proteomes" id="UP000027219"/>
    </source>
</evidence>
<keyword evidence="3" id="KW-1003">Cell membrane</keyword>
<keyword evidence="10" id="KW-1185">Reference proteome</keyword>
<dbReference type="GO" id="GO:0022857">
    <property type="term" value="F:transmembrane transporter activity"/>
    <property type="evidence" value="ECO:0007669"/>
    <property type="project" value="InterPro"/>
</dbReference>
<accession>A0A066USI6</accession>
<evidence type="ECO:0000259" key="8">
    <source>
        <dbReference type="PROSITE" id="PS50850"/>
    </source>
</evidence>
<keyword evidence="5 7" id="KW-1133">Transmembrane helix</keyword>
<keyword evidence="2" id="KW-0813">Transport</keyword>
<dbReference type="AlphaFoldDB" id="A0A066USI6"/>
<feature type="transmembrane region" description="Helical" evidence="7">
    <location>
        <begin position="75"/>
        <end position="93"/>
    </location>
</feature>
<feature type="transmembrane region" description="Helical" evidence="7">
    <location>
        <begin position="44"/>
        <end position="63"/>
    </location>
</feature>
<feature type="transmembrane region" description="Helical" evidence="7">
    <location>
        <begin position="162"/>
        <end position="179"/>
    </location>
</feature>
<dbReference type="OrthoDB" id="9810614at2"/>
<comment type="subcellular location">
    <subcellularLocation>
        <location evidence="1">Cell membrane</location>
        <topology evidence="1">Multi-pass membrane protein</topology>
    </subcellularLocation>
</comment>
<dbReference type="Pfam" id="PF07690">
    <property type="entry name" value="MFS_1"/>
    <property type="match status" value="1"/>
</dbReference>
<keyword evidence="6 7" id="KW-0472">Membrane</keyword>
<dbReference type="InterPro" id="IPR011701">
    <property type="entry name" value="MFS"/>
</dbReference>
<evidence type="ECO:0000256" key="2">
    <source>
        <dbReference type="ARBA" id="ARBA00022448"/>
    </source>
</evidence>
<dbReference type="Proteomes" id="UP000027219">
    <property type="component" value="Unassembled WGS sequence"/>
</dbReference>
<evidence type="ECO:0000256" key="5">
    <source>
        <dbReference type="ARBA" id="ARBA00022989"/>
    </source>
</evidence>
<evidence type="ECO:0000313" key="9">
    <source>
        <dbReference type="EMBL" id="KDN27138.1"/>
    </source>
</evidence>
<dbReference type="GO" id="GO:0005886">
    <property type="term" value="C:plasma membrane"/>
    <property type="evidence" value="ECO:0007669"/>
    <property type="project" value="UniProtKB-SubCell"/>
</dbReference>
<evidence type="ECO:0000256" key="3">
    <source>
        <dbReference type="ARBA" id="ARBA00022475"/>
    </source>
</evidence>
<organism evidence="9 10">
    <name type="scientific">Vibrio fortis</name>
    <dbReference type="NCBI Taxonomy" id="212667"/>
    <lineage>
        <taxon>Bacteria</taxon>
        <taxon>Pseudomonadati</taxon>
        <taxon>Pseudomonadota</taxon>
        <taxon>Gammaproteobacteria</taxon>
        <taxon>Vibrionales</taxon>
        <taxon>Vibrionaceae</taxon>
        <taxon>Vibrio</taxon>
    </lineage>
</organism>
<dbReference type="EMBL" id="JFFR01000027">
    <property type="protein sequence ID" value="KDN27138.1"/>
    <property type="molecule type" value="Genomic_DNA"/>
</dbReference>
<feature type="transmembrane region" description="Helical" evidence="7">
    <location>
        <begin position="200"/>
        <end position="224"/>
    </location>
</feature>
<dbReference type="PANTHER" id="PTHR23521">
    <property type="entry name" value="TRANSPORTER MFS SUPERFAMILY"/>
    <property type="match status" value="1"/>
</dbReference>
<name>A0A066USI6_9VIBR</name>
<dbReference type="CDD" id="cd17477">
    <property type="entry name" value="MFS_YcaD_like"/>
    <property type="match status" value="1"/>
</dbReference>
<feature type="transmembrane region" description="Helical" evidence="7">
    <location>
        <begin position="287"/>
        <end position="308"/>
    </location>
</feature>
<dbReference type="STRING" id="212667.VFDL14_19725"/>
<feature type="transmembrane region" description="Helical" evidence="7">
    <location>
        <begin position="99"/>
        <end position="121"/>
    </location>
</feature>
<proteinExistence type="predicted"/>
<dbReference type="InterPro" id="IPR047200">
    <property type="entry name" value="MFS_YcaD-like"/>
</dbReference>
<protein>
    <submittedName>
        <fullName evidence="9">MFS transporter</fullName>
    </submittedName>
</protein>
<evidence type="ECO:0000256" key="7">
    <source>
        <dbReference type="SAM" id="Phobius"/>
    </source>
</evidence>
<reference evidence="9 10" key="1">
    <citation type="submission" date="2014-02" db="EMBL/GenBank/DDBJ databases">
        <title>Vibrio fortis Dalian14 Genome Sequencing.</title>
        <authorList>
            <person name="Wang Y."/>
            <person name="Song L."/>
            <person name="Liu G."/>
            <person name="Ding J."/>
        </authorList>
    </citation>
    <scope>NUCLEOTIDE SEQUENCE [LARGE SCALE GENOMIC DNA]</scope>
    <source>
        <strain evidence="9 10">Dalian14</strain>
    </source>
</reference>
<dbReference type="InterPro" id="IPR020846">
    <property type="entry name" value="MFS_dom"/>
</dbReference>
<feature type="transmembrane region" description="Helical" evidence="7">
    <location>
        <begin position="353"/>
        <end position="373"/>
    </location>
</feature>
<evidence type="ECO:0000256" key="1">
    <source>
        <dbReference type="ARBA" id="ARBA00004651"/>
    </source>
</evidence>
<sequence>MDNIQTNTRITVPVIALSFYAIASGYLMSSLPLMLSEYGLESSLSSWLASAFYAGLLAGTLLIERAIAKVGHQRAFVLCLSVFIATILVLPLLPNAAVWLAARFIAGISVAGIFVIVESWLMSGEESQRAKRLAIYMCSLYGGSAIGQLGIGYLGITGGVPFIAMFTLLFGAIIVLLYGQTTAPQMHDAQTLSLKQISKLSHSALIGCIVSGLTLGAIYGLMPVELEQRNIAHEDIGGLMALVIIGGMAVQPVVTWLSKYVGQVLLMALFSLMGVASIAVLTLNAGLYVLGMSLFALGMATFALYPIAINLGCRNLDPNYLVSVTQVMLLCYSIGSVAGPIVADSFMDSQAGLFTYLFASLLATTIYMLIASLKRSHLQIAGE</sequence>
<dbReference type="PROSITE" id="PS50850">
    <property type="entry name" value="MFS"/>
    <property type="match status" value="1"/>
</dbReference>
<dbReference type="PANTHER" id="PTHR23521:SF2">
    <property type="entry name" value="TRANSPORTER MFS SUPERFAMILY"/>
    <property type="match status" value="1"/>
</dbReference>
<dbReference type="SUPFAM" id="SSF103473">
    <property type="entry name" value="MFS general substrate transporter"/>
    <property type="match status" value="1"/>
</dbReference>
<comment type="caution">
    <text evidence="9">The sequence shown here is derived from an EMBL/GenBank/DDBJ whole genome shotgun (WGS) entry which is preliminary data.</text>
</comment>